<dbReference type="RefSeq" id="WP_119840493.1">
    <property type="nucleotide sequence ID" value="NZ_CP060437.1"/>
</dbReference>
<dbReference type="PANTHER" id="PTHR35563">
    <property type="entry name" value="BARREL METAL-DEPENDENT HYDROLASE, PUTATIVE (AFU_ORTHOLOGUE AFUA_1G16240)-RELATED"/>
    <property type="match status" value="1"/>
</dbReference>
<name>A0A418SCZ7_9RHOB</name>
<dbReference type="Pfam" id="PF04909">
    <property type="entry name" value="Amidohydro_2"/>
    <property type="match status" value="1"/>
</dbReference>
<dbReference type="EMBL" id="CP060437">
    <property type="protein sequence ID" value="QPM92333.1"/>
    <property type="molecule type" value="Genomic_DNA"/>
</dbReference>
<keyword evidence="2" id="KW-0413">Isomerase</keyword>
<protein>
    <submittedName>
        <fullName evidence="2">D-galactarolactone isomerase</fullName>
        <ecNumber evidence="2">5.4.1.4</ecNumber>
    </submittedName>
</protein>
<reference evidence="2 3" key="1">
    <citation type="submission" date="2020-08" db="EMBL/GenBank/DDBJ databases">
        <title>Genome sequence of Rhodobacteraceae bacterium Lw-13e.</title>
        <authorList>
            <person name="Poehlein A."/>
            <person name="Wolter L."/>
            <person name="Daniel R."/>
            <person name="Brinkhoff T."/>
        </authorList>
    </citation>
    <scope>NUCLEOTIDE SEQUENCE [LARGE SCALE GENOMIC DNA]</scope>
    <source>
        <strain evidence="2 3">Lw-13e</strain>
        <plasmid evidence="2 3">p202</plasmid>
    </source>
</reference>
<organism evidence="2 3">
    <name type="scientific">Pseudooceanicola algae</name>
    <dbReference type="NCBI Taxonomy" id="1537215"/>
    <lineage>
        <taxon>Bacteria</taxon>
        <taxon>Pseudomonadati</taxon>
        <taxon>Pseudomonadota</taxon>
        <taxon>Alphaproteobacteria</taxon>
        <taxon>Rhodobacterales</taxon>
        <taxon>Paracoccaceae</taxon>
        <taxon>Pseudooceanicola</taxon>
    </lineage>
</organism>
<proteinExistence type="predicted"/>
<sequence length="287" mass="30777">MHRPVSGPKPAIALPRGAVDSHCHMYLPGYPALPGGPANPPEPLPTPAMYRGLMDWLGIDRMIVAQGNAQQDDNASLLACLAEMGSVARGIAAIKPDVGGAEIARLADAGVIGLRIMDLPGGAVGLDALEALDAIAFDMGWVLVTQFNGNRVQELEPRLAALRARWVFDHHGKFFDGALPDGPEVAATQRLIDGGKCWFKLAGCYESSKAGGPDFPDIAALTMKIADHAPERLLWGSNWPHNMAKTEADYPDDQALLDCVLGWLDAPTRQKTLVDNPEAFFNLPPFD</sequence>
<dbReference type="InterPro" id="IPR006680">
    <property type="entry name" value="Amidohydro-rel"/>
</dbReference>
<dbReference type="PANTHER" id="PTHR35563:SF2">
    <property type="entry name" value="BARREL METAL-DEPENDENT HYDROLASE, PUTATIVE (AFU_ORTHOLOGUE AFUA_1G16240)-RELATED"/>
    <property type="match status" value="1"/>
</dbReference>
<feature type="domain" description="Amidohydrolase-related" evidence="1">
    <location>
        <begin position="19"/>
        <end position="283"/>
    </location>
</feature>
<dbReference type="InterPro" id="IPR032466">
    <property type="entry name" value="Metal_Hydrolase"/>
</dbReference>
<evidence type="ECO:0000259" key="1">
    <source>
        <dbReference type="Pfam" id="PF04909"/>
    </source>
</evidence>
<gene>
    <name evidence="2" type="ORF">PSAL_035970</name>
</gene>
<keyword evidence="3" id="KW-1185">Reference proteome</keyword>
<dbReference type="GO" id="GO:0016853">
    <property type="term" value="F:isomerase activity"/>
    <property type="evidence" value="ECO:0007669"/>
    <property type="project" value="UniProtKB-KW"/>
</dbReference>
<dbReference type="EC" id="5.4.1.4" evidence="2"/>
<evidence type="ECO:0000313" key="3">
    <source>
        <dbReference type="Proteomes" id="UP000283786"/>
    </source>
</evidence>
<dbReference type="KEGG" id="palw:PSAL_035970"/>
<dbReference type="OrthoDB" id="9787654at2"/>
<dbReference type="InterPro" id="IPR052358">
    <property type="entry name" value="Aro_Compnd_Degr_Hydrolases"/>
</dbReference>
<dbReference type="Proteomes" id="UP000283786">
    <property type="component" value="Plasmid p202"/>
</dbReference>
<dbReference type="Gene3D" id="3.20.20.140">
    <property type="entry name" value="Metal-dependent hydrolases"/>
    <property type="match status" value="1"/>
</dbReference>
<dbReference type="AlphaFoldDB" id="A0A418SCZ7"/>
<keyword evidence="2" id="KW-0614">Plasmid</keyword>
<geneLocation type="plasmid" evidence="2 3">
    <name>p202</name>
</geneLocation>
<dbReference type="SUPFAM" id="SSF51556">
    <property type="entry name" value="Metallo-dependent hydrolases"/>
    <property type="match status" value="1"/>
</dbReference>
<accession>A0A418SCZ7</accession>
<dbReference type="GO" id="GO:0016787">
    <property type="term" value="F:hydrolase activity"/>
    <property type="evidence" value="ECO:0007669"/>
    <property type="project" value="InterPro"/>
</dbReference>
<evidence type="ECO:0000313" key="2">
    <source>
        <dbReference type="EMBL" id="QPM92333.1"/>
    </source>
</evidence>